<keyword evidence="1" id="KW-0812">Transmembrane</keyword>
<keyword evidence="1" id="KW-0472">Membrane</keyword>
<sequence>MNQIFKLTLLNEVTMAFIKAGFLLLLISSEPFGEIVAMIDLLNKFAQLLMNDFALIDYCDE</sequence>
<comment type="caution">
    <text evidence="2">The sequence shown here is derived from an EMBL/GenBank/DDBJ whole genome shotgun (WGS) entry which is preliminary data.</text>
</comment>
<organism evidence="2 3">
    <name type="scientific">Klebsiella oxytoca</name>
    <dbReference type="NCBI Taxonomy" id="571"/>
    <lineage>
        <taxon>Bacteria</taxon>
        <taxon>Pseudomonadati</taxon>
        <taxon>Pseudomonadota</taxon>
        <taxon>Gammaproteobacteria</taxon>
        <taxon>Enterobacterales</taxon>
        <taxon>Enterobacteriaceae</taxon>
        <taxon>Klebsiella/Raoultella group</taxon>
        <taxon>Klebsiella</taxon>
    </lineage>
</organism>
<dbReference type="Proteomes" id="UP000868497">
    <property type="component" value="Unassembled WGS sequence"/>
</dbReference>
<dbReference type="EMBL" id="DACXIC010000030">
    <property type="protein sequence ID" value="HAU4358853.1"/>
    <property type="molecule type" value="Genomic_DNA"/>
</dbReference>
<name>A0A9P0TYR9_KLEOX</name>
<accession>A0A9P0TYR9</accession>
<proteinExistence type="predicted"/>
<reference evidence="2" key="1">
    <citation type="journal article" date="2018" name="Genome Biol.">
        <title>SKESA: strategic k-mer extension for scrupulous assemblies.</title>
        <authorList>
            <person name="Souvorov A."/>
            <person name="Agarwala R."/>
            <person name="Lipman D.J."/>
        </authorList>
    </citation>
    <scope>NUCLEOTIDE SEQUENCE</scope>
    <source>
        <strain evidence="2">AUSMDU00005748</strain>
    </source>
</reference>
<evidence type="ECO:0000313" key="2">
    <source>
        <dbReference type="EMBL" id="HAU4358853.1"/>
    </source>
</evidence>
<evidence type="ECO:0000256" key="1">
    <source>
        <dbReference type="SAM" id="Phobius"/>
    </source>
</evidence>
<protein>
    <submittedName>
        <fullName evidence="2">Uncharacterized protein</fullName>
    </submittedName>
</protein>
<dbReference type="AlphaFoldDB" id="A0A9P0TYR9"/>
<keyword evidence="1" id="KW-1133">Transmembrane helix</keyword>
<dbReference type="RefSeq" id="WP_004101755.1">
    <property type="nucleotide sequence ID" value="NZ_ABJAKY020000006.1"/>
</dbReference>
<feature type="transmembrane region" description="Helical" evidence="1">
    <location>
        <begin position="20"/>
        <end position="42"/>
    </location>
</feature>
<evidence type="ECO:0000313" key="3">
    <source>
        <dbReference type="Proteomes" id="UP000868497"/>
    </source>
</evidence>
<gene>
    <name evidence="2" type="ORF">F6W21_21230</name>
</gene>
<reference evidence="2" key="2">
    <citation type="submission" date="2019-09" db="EMBL/GenBank/DDBJ databases">
        <authorList>
            <consortium name="NCBI Pathogen Detection Project"/>
        </authorList>
    </citation>
    <scope>NUCLEOTIDE SEQUENCE</scope>
    <source>
        <strain evidence="2">AUSMDU00005748</strain>
    </source>
</reference>